<accession>A0A1H7LWW4</accession>
<evidence type="ECO:0000313" key="3">
    <source>
        <dbReference type="Proteomes" id="UP000183894"/>
    </source>
</evidence>
<feature type="transmembrane region" description="Helical" evidence="1">
    <location>
        <begin position="31"/>
        <end position="48"/>
    </location>
</feature>
<dbReference type="EMBL" id="FOAD01000002">
    <property type="protein sequence ID" value="SEL03470.1"/>
    <property type="molecule type" value="Genomic_DNA"/>
</dbReference>
<keyword evidence="1" id="KW-1133">Transmembrane helix</keyword>
<dbReference type="Proteomes" id="UP000183894">
    <property type="component" value="Unassembled WGS sequence"/>
</dbReference>
<proteinExistence type="predicted"/>
<dbReference type="AlphaFoldDB" id="A0A1H7LWW4"/>
<protein>
    <submittedName>
        <fullName evidence="2">Uncharacterized protein</fullName>
    </submittedName>
</protein>
<reference evidence="2 3" key="1">
    <citation type="submission" date="2016-10" db="EMBL/GenBank/DDBJ databases">
        <authorList>
            <person name="de Groot N.N."/>
        </authorList>
    </citation>
    <scope>NUCLEOTIDE SEQUENCE [LARGE SCALE GENOMIC DNA]</scope>
    <source>
        <strain evidence="2 3">CDM_5</strain>
    </source>
</reference>
<sequence length="79" mass="8360">MNVSMIEWQSDACLPEIHTLRRILWLMHRKGALVTGYTICVGGLLLTVGTDVAVALGITLVVLAVGATLVGAGADDNQR</sequence>
<keyword evidence="1" id="KW-0812">Transmembrane</keyword>
<organism evidence="2 3">
    <name type="scientific">Haloferax larsenii</name>
    <dbReference type="NCBI Taxonomy" id="302484"/>
    <lineage>
        <taxon>Archaea</taxon>
        <taxon>Methanobacteriati</taxon>
        <taxon>Methanobacteriota</taxon>
        <taxon>Stenosarchaea group</taxon>
        <taxon>Halobacteria</taxon>
        <taxon>Halobacteriales</taxon>
        <taxon>Haloferacaceae</taxon>
        <taxon>Haloferax</taxon>
    </lineage>
</organism>
<gene>
    <name evidence="2" type="ORF">SAMN04488691_102443</name>
</gene>
<keyword evidence="1" id="KW-0472">Membrane</keyword>
<evidence type="ECO:0000256" key="1">
    <source>
        <dbReference type="SAM" id="Phobius"/>
    </source>
</evidence>
<feature type="transmembrane region" description="Helical" evidence="1">
    <location>
        <begin position="54"/>
        <end position="74"/>
    </location>
</feature>
<name>A0A1H7LWW4_HALLR</name>
<evidence type="ECO:0000313" key="2">
    <source>
        <dbReference type="EMBL" id="SEL03470.1"/>
    </source>
</evidence>